<feature type="region of interest" description="Disordered" evidence="1">
    <location>
        <begin position="185"/>
        <end position="206"/>
    </location>
</feature>
<keyword evidence="2" id="KW-0812">Transmembrane</keyword>
<evidence type="ECO:0000313" key="3">
    <source>
        <dbReference type="EMBL" id="MDX2915130.1"/>
    </source>
</evidence>
<dbReference type="Proteomes" id="UP001271723">
    <property type="component" value="Unassembled WGS sequence"/>
</dbReference>
<comment type="caution">
    <text evidence="3">The sequence shown here is derived from an EMBL/GenBank/DDBJ whole genome shotgun (WGS) entry which is preliminary data.</text>
</comment>
<gene>
    <name evidence="3" type="ORF">PV517_41480</name>
</gene>
<dbReference type="RefSeq" id="WP_143673529.1">
    <property type="nucleotide sequence ID" value="NZ_JAGJBZ010000004.1"/>
</dbReference>
<reference evidence="3 4" key="1">
    <citation type="journal article" date="2023" name="Microb. Genom.">
        <title>Mesoterricola silvestris gen. nov., sp. nov., Mesoterricola sediminis sp. nov., Geothrix oryzae sp. nov., Geothrix edaphica sp. nov., Geothrix rubra sp. nov., and Geothrix limicola sp. nov., six novel members of Acidobacteriota isolated from soils.</title>
        <authorList>
            <person name="Weisberg A.J."/>
            <person name="Pearce E."/>
            <person name="Kramer C.G."/>
            <person name="Chang J.H."/>
            <person name="Clarke C.R."/>
        </authorList>
    </citation>
    <scope>NUCLEOTIDE SEQUENCE [LARGE SCALE GENOMIC DNA]</scope>
    <source>
        <strain evidence="3 4">NRRL_B-2795</strain>
    </source>
</reference>
<feature type="transmembrane region" description="Helical" evidence="2">
    <location>
        <begin position="117"/>
        <end position="136"/>
    </location>
</feature>
<feature type="region of interest" description="Disordered" evidence="1">
    <location>
        <begin position="61"/>
        <end position="86"/>
    </location>
</feature>
<keyword evidence="2" id="KW-0472">Membrane</keyword>
<feature type="compositionally biased region" description="Basic and acidic residues" evidence="1">
    <location>
        <begin position="66"/>
        <end position="84"/>
    </location>
</feature>
<accession>A0ABU4LI83</accession>
<feature type="transmembrane region" description="Helical" evidence="2">
    <location>
        <begin position="142"/>
        <end position="160"/>
    </location>
</feature>
<evidence type="ECO:0008006" key="5">
    <source>
        <dbReference type="Google" id="ProtNLM"/>
    </source>
</evidence>
<name>A0ABU4LI83_9ACTN</name>
<evidence type="ECO:0000313" key="4">
    <source>
        <dbReference type="Proteomes" id="UP001271723"/>
    </source>
</evidence>
<evidence type="ECO:0000256" key="1">
    <source>
        <dbReference type="SAM" id="MobiDB-lite"/>
    </source>
</evidence>
<sequence>MGDRRVRKMLRKMESGEPVRLVYGMSTMKGLSRLAFVAGQFGYEYADLNIAADNKMSLSIVPDPSPEGRERAARNRARYPDARDGGALPPVVPEEAELLRARMVFDLGHQYTDKQRAALAGFGFTGLSVGLGLAFADSGLGFAVGGGSWAVFMAFTWFGLGANRRRNVEYTARLEAAGFTPTTDQGGRLRYLPPGRQLPGHGNPFA</sequence>
<proteinExistence type="predicted"/>
<keyword evidence="2" id="KW-1133">Transmembrane helix</keyword>
<keyword evidence="4" id="KW-1185">Reference proteome</keyword>
<dbReference type="EMBL" id="JARAVY010000026">
    <property type="protein sequence ID" value="MDX2915130.1"/>
    <property type="molecule type" value="Genomic_DNA"/>
</dbReference>
<evidence type="ECO:0000256" key="2">
    <source>
        <dbReference type="SAM" id="Phobius"/>
    </source>
</evidence>
<organism evidence="3 4">
    <name type="scientific">Streptomyces griseiscabiei</name>
    <dbReference type="NCBI Taxonomy" id="2993540"/>
    <lineage>
        <taxon>Bacteria</taxon>
        <taxon>Bacillati</taxon>
        <taxon>Actinomycetota</taxon>
        <taxon>Actinomycetes</taxon>
        <taxon>Kitasatosporales</taxon>
        <taxon>Streptomycetaceae</taxon>
        <taxon>Streptomyces</taxon>
    </lineage>
</organism>
<protein>
    <recommendedName>
        <fullName evidence="5">Integral membrane protein</fullName>
    </recommendedName>
</protein>